<dbReference type="InterPro" id="IPR006175">
    <property type="entry name" value="YjgF/YER057c/UK114"/>
</dbReference>
<dbReference type="RefSeq" id="WP_344017953.1">
    <property type="nucleotide sequence ID" value="NZ_BAAAJK010000001.1"/>
</dbReference>
<organism evidence="1 2">
    <name type="scientific">Pseudonocardia kongjuensis</name>
    <dbReference type="NCBI Taxonomy" id="102227"/>
    <lineage>
        <taxon>Bacteria</taxon>
        <taxon>Bacillati</taxon>
        <taxon>Actinomycetota</taxon>
        <taxon>Actinomycetes</taxon>
        <taxon>Pseudonocardiales</taxon>
        <taxon>Pseudonocardiaceae</taxon>
        <taxon>Pseudonocardia</taxon>
    </lineage>
</organism>
<sequence>MIDLTDSTGSRYEIVGSYARGRRVGDHVYVSGSGAVDPDGAIQHPGDMHGQAVYTFAKIAATLERLGASMADVVRTRAYFADIALAEEYVRAHGETFAGILPAATGVEARLAVPGMLVEIDVDAIVRPPA</sequence>
<dbReference type="Pfam" id="PF01042">
    <property type="entry name" value="Ribonuc_L-PSP"/>
    <property type="match status" value="1"/>
</dbReference>
<evidence type="ECO:0000313" key="2">
    <source>
        <dbReference type="Proteomes" id="UP001501414"/>
    </source>
</evidence>
<name>A0ABP4I8G0_9PSEU</name>
<dbReference type="PANTHER" id="PTHR43857:SF1">
    <property type="entry name" value="YJGH FAMILY PROTEIN"/>
    <property type="match status" value="1"/>
</dbReference>
<dbReference type="Proteomes" id="UP001501414">
    <property type="component" value="Unassembled WGS sequence"/>
</dbReference>
<dbReference type="Gene3D" id="3.30.1330.40">
    <property type="entry name" value="RutC-like"/>
    <property type="match status" value="1"/>
</dbReference>
<protein>
    <submittedName>
        <fullName evidence="1">RidA family protein</fullName>
    </submittedName>
</protein>
<dbReference type="InterPro" id="IPR035959">
    <property type="entry name" value="RutC-like_sf"/>
</dbReference>
<gene>
    <name evidence="1" type="ORF">GCM10009613_05310</name>
</gene>
<dbReference type="EMBL" id="BAAAJK010000001">
    <property type="protein sequence ID" value="GAA1380646.1"/>
    <property type="molecule type" value="Genomic_DNA"/>
</dbReference>
<proteinExistence type="predicted"/>
<evidence type="ECO:0000313" key="1">
    <source>
        <dbReference type="EMBL" id="GAA1380646.1"/>
    </source>
</evidence>
<dbReference type="SUPFAM" id="SSF55298">
    <property type="entry name" value="YjgF-like"/>
    <property type="match status" value="1"/>
</dbReference>
<reference evidence="2" key="1">
    <citation type="journal article" date="2019" name="Int. J. Syst. Evol. Microbiol.">
        <title>The Global Catalogue of Microorganisms (GCM) 10K type strain sequencing project: providing services to taxonomists for standard genome sequencing and annotation.</title>
        <authorList>
            <consortium name="The Broad Institute Genomics Platform"/>
            <consortium name="The Broad Institute Genome Sequencing Center for Infectious Disease"/>
            <person name="Wu L."/>
            <person name="Ma J."/>
        </authorList>
    </citation>
    <scope>NUCLEOTIDE SEQUENCE [LARGE SCALE GENOMIC DNA]</scope>
    <source>
        <strain evidence="2">JCM 11896</strain>
    </source>
</reference>
<comment type="caution">
    <text evidence="1">The sequence shown here is derived from an EMBL/GenBank/DDBJ whole genome shotgun (WGS) entry which is preliminary data.</text>
</comment>
<accession>A0ABP4I8G0</accession>
<keyword evidence="2" id="KW-1185">Reference proteome</keyword>
<dbReference type="PANTHER" id="PTHR43857">
    <property type="entry name" value="BLR7761 PROTEIN"/>
    <property type="match status" value="1"/>
</dbReference>